<evidence type="ECO:0000313" key="1">
    <source>
        <dbReference type="EnsemblMetazoa" id="RPRC005163-PA"/>
    </source>
</evidence>
<accession>T1HM89</accession>
<dbReference type="HOGENOM" id="CLU_2641211_0_0_1"/>
<sequence length="77" mass="8881">MECKLAGLSVVVFISLLHTTLPQIRPPKLLPPRLDQRIPTPWTDRFGKETFFCRMQLTHHLDEKQGFAASSCRVLVY</sequence>
<dbReference type="InParanoid" id="T1HM89"/>
<keyword evidence="2" id="KW-1185">Reference proteome</keyword>
<reference evidence="1" key="1">
    <citation type="submission" date="2015-05" db="UniProtKB">
        <authorList>
            <consortium name="EnsemblMetazoa"/>
        </authorList>
    </citation>
    <scope>IDENTIFICATION</scope>
</reference>
<dbReference type="Proteomes" id="UP000015103">
    <property type="component" value="Unassembled WGS sequence"/>
</dbReference>
<dbReference type="EnsemblMetazoa" id="RPRC005163-RA">
    <property type="protein sequence ID" value="RPRC005163-PA"/>
    <property type="gene ID" value="RPRC005163"/>
</dbReference>
<evidence type="ECO:0000313" key="2">
    <source>
        <dbReference type="Proteomes" id="UP000015103"/>
    </source>
</evidence>
<dbReference type="VEuPathDB" id="VectorBase:RPRC005163"/>
<dbReference type="AlphaFoldDB" id="T1HM89"/>
<proteinExistence type="predicted"/>
<organism evidence="1 2">
    <name type="scientific">Rhodnius prolixus</name>
    <name type="common">Triatomid bug</name>
    <dbReference type="NCBI Taxonomy" id="13249"/>
    <lineage>
        <taxon>Eukaryota</taxon>
        <taxon>Metazoa</taxon>
        <taxon>Ecdysozoa</taxon>
        <taxon>Arthropoda</taxon>
        <taxon>Hexapoda</taxon>
        <taxon>Insecta</taxon>
        <taxon>Pterygota</taxon>
        <taxon>Neoptera</taxon>
        <taxon>Paraneoptera</taxon>
        <taxon>Hemiptera</taxon>
        <taxon>Heteroptera</taxon>
        <taxon>Panheteroptera</taxon>
        <taxon>Cimicomorpha</taxon>
        <taxon>Reduviidae</taxon>
        <taxon>Triatominae</taxon>
        <taxon>Rhodnius</taxon>
    </lineage>
</organism>
<name>T1HM89_RHOPR</name>
<dbReference type="EMBL" id="ACPB03012526">
    <property type="status" value="NOT_ANNOTATED_CDS"/>
    <property type="molecule type" value="Genomic_DNA"/>
</dbReference>
<protein>
    <submittedName>
        <fullName evidence="1">Uncharacterized protein</fullName>
    </submittedName>
</protein>